<reference evidence="3 4" key="1">
    <citation type="submission" date="2018-06" db="EMBL/GenBank/DDBJ databases">
        <title>Genomic Encyclopedia of Type Strains, Phase IV (KMG-IV): sequencing the most valuable type-strain genomes for metagenomic binning, comparative biology and taxonomic classification.</title>
        <authorList>
            <person name="Goeker M."/>
        </authorList>
    </citation>
    <scope>NUCLEOTIDE SEQUENCE [LARGE SCALE GENOMIC DNA]</scope>
    <source>
        <strain evidence="3 4">DSM 24875</strain>
    </source>
</reference>
<dbReference type="GO" id="GO:0043565">
    <property type="term" value="F:sequence-specific DNA binding"/>
    <property type="evidence" value="ECO:0007669"/>
    <property type="project" value="InterPro"/>
</dbReference>
<evidence type="ECO:0000259" key="2">
    <source>
        <dbReference type="PROSITE" id="PS50112"/>
    </source>
</evidence>
<feature type="domain" description="PAS" evidence="2">
    <location>
        <begin position="159"/>
        <end position="223"/>
    </location>
</feature>
<evidence type="ECO:0000313" key="4">
    <source>
        <dbReference type="Proteomes" id="UP000253529"/>
    </source>
</evidence>
<dbReference type="InterPro" id="IPR011785">
    <property type="entry name" value="Tscrpt_reg_PpsR-CrtJ"/>
</dbReference>
<evidence type="ECO:0000313" key="3">
    <source>
        <dbReference type="EMBL" id="RBP11328.1"/>
    </source>
</evidence>
<dbReference type="AlphaFoldDB" id="A0A366F9P2"/>
<keyword evidence="4" id="KW-1185">Reference proteome</keyword>
<protein>
    <submittedName>
        <fullName evidence="3">Transcriptional regulator PpsR</fullName>
    </submittedName>
</protein>
<dbReference type="InterPro" id="IPR000014">
    <property type="entry name" value="PAS"/>
</dbReference>
<dbReference type="PROSITE" id="PS50112">
    <property type="entry name" value="PAS"/>
    <property type="match status" value="1"/>
</dbReference>
<dbReference type="EMBL" id="QNRK01000016">
    <property type="protein sequence ID" value="RBP11328.1"/>
    <property type="molecule type" value="Genomic_DNA"/>
</dbReference>
<dbReference type="SUPFAM" id="SSF55785">
    <property type="entry name" value="PYP-like sensor domain (PAS domain)"/>
    <property type="match status" value="1"/>
</dbReference>
<dbReference type="Gene3D" id="1.20.5.430">
    <property type="match status" value="1"/>
</dbReference>
<sequence length="480" mass="51874">MVDGARSGSPARFAAPELLRGLDPEAVGSLLAATADVTFVLDGGGTILDAAIAEADLAGSMGSEWIGKRLVDTVTIESRAKIEELIRDSSPRLSARGRQVNHPSARGADIPIRYRALRFGEDGRIVAVGRDLRQMAALQQRLVEAQQEMEREYTRIRNAEKRYRLLYQLASEAVLILDSGTARIVEANPAAAILLGVEPKKLAGRDFEDLFADSSRQTTRSFLAATRVAPRVDRVHAQLGHDHGDVLMTGSSYRQDGVAHLVVLLSRLGDASLAASADDANILRLVEAIPEALVVVAEDGRIMTANAAFLDLVQATTVVQARGESIERWIGRPGVDIDVLFSNLRAHGSVRIFSTVARGELGTVEDVEIVAASAVGGATPIYGLAIRATGWRGGRERLGGRELPRTVEQFTELVGRVPMKNLVRETTDLIERLCIEAALELTRENRASAAEMLGLSRQAFYVKLRRYGLADGGDGDGQER</sequence>
<keyword evidence="1" id="KW-0175">Coiled coil</keyword>
<dbReference type="SUPFAM" id="SSF46689">
    <property type="entry name" value="Homeodomain-like"/>
    <property type="match status" value="1"/>
</dbReference>
<dbReference type="NCBIfam" id="TIGR02040">
    <property type="entry name" value="PpsR-CrtJ"/>
    <property type="match status" value="1"/>
</dbReference>
<dbReference type="Proteomes" id="UP000253529">
    <property type="component" value="Unassembled WGS sequence"/>
</dbReference>
<dbReference type="Gene3D" id="3.30.450.20">
    <property type="entry name" value="PAS domain"/>
    <property type="match status" value="3"/>
</dbReference>
<name>A0A366F9P2_9HYPH</name>
<dbReference type="PRINTS" id="PR01590">
    <property type="entry name" value="HTHFIS"/>
</dbReference>
<dbReference type="SMART" id="SM00091">
    <property type="entry name" value="PAS"/>
    <property type="match status" value="3"/>
</dbReference>
<accession>A0A366F9P2</accession>
<comment type="caution">
    <text evidence="3">The sequence shown here is derived from an EMBL/GenBank/DDBJ whole genome shotgun (WGS) entry which is preliminary data.</text>
</comment>
<dbReference type="InterPro" id="IPR002197">
    <property type="entry name" value="HTH_Fis"/>
</dbReference>
<evidence type="ECO:0000256" key="1">
    <source>
        <dbReference type="SAM" id="Coils"/>
    </source>
</evidence>
<dbReference type="NCBIfam" id="TIGR00229">
    <property type="entry name" value="sensory_box"/>
    <property type="match status" value="1"/>
</dbReference>
<dbReference type="InterPro" id="IPR009057">
    <property type="entry name" value="Homeodomain-like_sf"/>
</dbReference>
<feature type="coiled-coil region" evidence="1">
    <location>
        <begin position="128"/>
        <end position="162"/>
    </location>
</feature>
<gene>
    <name evidence="3" type="ORF">DFR50_11622</name>
</gene>
<organism evidence="3 4">
    <name type="scientific">Roseiarcus fermentans</name>
    <dbReference type="NCBI Taxonomy" id="1473586"/>
    <lineage>
        <taxon>Bacteria</taxon>
        <taxon>Pseudomonadati</taxon>
        <taxon>Pseudomonadota</taxon>
        <taxon>Alphaproteobacteria</taxon>
        <taxon>Hyphomicrobiales</taxon>
        <taxon>Roseiarcaceae</taxon>
        <taxon>Roseiarcus</taxon>
    </lineage>
</organism>
<dbReference type="Pfam" id="PF02954">
    <property type="entry name" value="HTH_8"/>
    <property type="match status" value="1"/>
</dbReference>
<dbReference type="CDD" id="cd00130">
    <property type="entry name" value="PAS"/>
    <property type="match status" value="2"/>
</dbReference>
<dbReference type="Gene3D" id="1.10.10.60">
    <property type="entry name" value="Homeodomain-like"/>
    <property type="match status" value="1"/>
</dbReference>
<dbReference type="Pfam" id="PF13188">
    <property type="entry name" value="PAS_8"/>
    <property type="match status" value="2"/>
</dbReference>
<dbReference type="InterPro" id="IPR035965">
    <property type="entry name" value="PAS-like_dom_sf"/>
</dbReference>
<proteinExistence type="predicted"/>